<dbReference type="InterPro" id="IPR005163">
    <property type="entry name" value="Tri_helical_YiiM-like"/>
</dbReference>
<dbReference type="Proteomes" id="UP000235015">
    <property type="component" value="Unassembled WGS sequence"/>
</dbReference>
<name>A0A2N6CUJ3_9GAMM</name>
<dbReference type="Pfam" id="PF03473">
    <property type="entry name" value="MOSC"/>
    <property type="match status" value="1"/>
</dbReference>
<dbReference type="EMBL" id="PKUN01000023">
    <property type="protein sequence ID" value="PLX60836.1"/>
    <property type="molecule type" value="Genomic_DNA"/>
</dbReference>
<dbReference type="Pfam" id="PF03475">
    <property type="entry name" value="YiiM_3-alpha"/>
    <property type="match status" value="1"/>
</dbReference>
<dbReference type="STRING" id="1111735.GCA_000428045_01628"/>
<proteinExistence type="predicted"/>
<dbReference type="SUPFAM" id="SSF50800">
    <property type="entry name" value="PK beta-barrel domain-like"/>
    <property type="match status" value="1"/>
</dbReference>
<protein>
    <submittedName>
        <fullName evidence="2">MOSC domain-containing protein</fullName>
    </submittedName>
</protein>
<dbReference type="InterPro" id="IPR011037">
    <property type="entry name" value="Pyrv_Knase-like_insert_dom_sf"/>
</dbReference>
<reference evidence="2 3" key="1">
    <citation type="submission" date="2017-11" db="EMBL/GenBank/DDBJ databases">
        <title>Genome-resolved metagenomics identifies genetic mobility, metabolic interactions, and unexpected diversity in perchlorate-reducing communities.</title>
        <authorList>
            <person name="Barnum T.P."/>
            <person name="Figueroa I.A."/>
            <person name="Carlstrom C.I."/>
            <person name="Lucas L.N."/>
            <person name="Engelbrektson A.L."/>
            <person name="Coates J.D."/>
        </authorList>
    </citation>
    <scope>NUCLEOTIDE SEQUENCE [LARGE SCALE GENOMIC DNA]</scope>
    <source>
        <strain evidence="2">BM301</strain>
    </source>
</reference>
<dbReference type="RefSeq" id="WP_273440463.1">
    <property type="nucleotide sequence ID" value="NZ_PKUN01000023.1"/>
</dbReference>
<dbReference type="AlphaFoldDB" id="A0A2N6CUJ3"/>
<dbReference type="PANTHER" id="PTHR30212:SF2">
    <property type="entry name" value="PROTEIN YIIM"/>
    <property type="match status" value="1"/>
</dbReference>
<evidence type="ECO:0000313" key="2">
    <source>
        <dbReference type="EMBL" id="PLX60836.1"/>
    </source>
</evidence>
<dbReference type="InterPro" id="IPR005302">
    <property type="entry name" value="MoCF_Sase_C"/>
</dbReference>
<dbReference type="PANTHER" id="PTHR30212">
    <property type="entry name" value="PROTEIN YIIM"/>
    <property type="match status" value="1"/>
</dbReference>
<organism evidence="2 3">
    <name type="scientific">Sedimenticola selenatireducens</name>
    <dbReference type="NCBI Taxonomy" id="191960"/>
    <lineage>
        <taxon>Bacteria</taxon>
        <taxon>Pseudomonadati</taxon>
        <taxon>Pseudomonadota</taxon>
        <taxon>Gammaproteobacteria</taxon>
        <taxon>Chromatiales</taxon>
        <taxon>Sedimenticolaceae</taxon>
        <taxon>Sedimenticola</taxon>
    </lineage>
</organism>
<comment type="caution">
    <text evidence="2">The sequence shown here is derived from an EMBL/GenBank/DDBJ whole genome shotgun (WGS) entry which is preliminary data.</text>
</comment>
<accession>A0A2N6CUJ3</accession>
<gene>
    <name evidence="2" type="ORF">C0630_15575</name>
</gene>
<dbReference type="Gene3D" id="2.40.33.20">
    <property type="entry name" value="PK beta-barrel domain-like"/>
    <property type="match status" value="1"/>
</dbReference>
<dbReference type="PROSITE" id="PS51340">
    <property type="entry name" value="MOSC"/>
    <property type="match status" value="1"/>
</dbReference>
<evidence type="ECO:0000313" key="3">
    <source>
        <dbReference type="Proteomes" id="UP000235015"/>
    </source>
</evidence>
<dbReference type="GO" id="GO:0030151">
    <property type="term" value="F:molybdenum ion binding"/>
    <property type="evidence" value="ECO:0007669"/>
    <property type="project" value="InterPro"/>
</dbReference>
<dbReference type="GO" id="GO:0030170">
    <property type="term" value="F:pyridoxal phosphate binding"/>
    <property type="evidence" value="ECO:0007669"/>
    <property type="project" value="InterPro"/>
</dbReference>
<dbReference type="GO" id="GO:0003824">
    <property type="term" value="F:catalytic activity"/>
    <property type="evidence" value="ECO:0007669"/>
    <property type="project" value="InterPro"/>
</dbReference>
<sequence length="229" mass="25857">MSTLIFIGTTAPLDSSTESAIDKQPINGPLHCGLEGLAGDQQQDQRHHGGLERALHYYPREHYAYWDEFWQAMELPPAATPLVAGAFGENLSDTGLNEEQINIGDIFTLGEAVLQVSQPRSPCFKLNIRFGYPQMSLIMQTSGRTGWLFRVLQQGLVDPDDSLTLHELSSSNLSVHTCLDILYNRPFCREDLELLAEHKTLSTGWKRHAANRLESGQPEHWSRRLFNRQ</sequence>
<feature type="domain" description="MOSC" evidence="1">
    <location>
        <begin position="24"/>
        <end position="166"/>
    </location>
</feature>
<dbReference type="InterPro" id="IPR052353">
    <property type="entry name" value="Benzoxazolinone_Detox_Enz"/>
</dbReference>
<evidence type="ECO:0000259" key="1">
    <source>
        <dbReference type="PROSITE" id="PS51340"/>
    </source>
</evidence>